<gene>
    <name evidence="1" type="ORF">M9H77_10481</name>
</gene>
<dbReference type="EMBL" id="CM044703">
    <property type="protein sequence ID" value="KAI5670117.1"/>
    <property type="molecule type" value="Genomic_DNA"/>
</dbReference>
<proteinExistence type="predicted"/>
<evidence type="ECO:0000313" key="1">
    <source>
        <dbReference type="EMBL" id="KAI5670117.1"/>
    </source>
</evidence>
<organism evidence="1 2">
    <name type="scientific">Catharanthus roseus</name>
    <name type="common">Madagascar periwinkle</name>
    <name type="synonym">Vinca rosea</name>
    <dbReference type="NCBI Taxonomy" id="4058"/>
    <lineage>
        <taxon>Eukaryota</taxon>
        <taxon>Viridiplantae</taxon>
        <taxon>Streptophyta</taxon>
        <taxon>Embryophyta</taxon>
        <taxon>Tracheophyta</taxon>
        <taxon>Spermatophyta</taxon>
        <taxon>Magnoliopsida</taxon>
        <taxon>eudicotyledons</taxon>
        <taxon>Gunneridae</taxon>
        <taxon>Pentapetalae</taxon>
        <taxon>asterids</taxon>
        <taxon>lamiids</taxon>
        <taxon>Gentianales</taxon>
        <taxon>Apocynaceae</taxon>
        <taxon>Rauvolfioideae</taxon>
        <taxon>Vinceae</taxon>
        <taxon>Catharanthinae</taxon>
        <taxon>Catharanthus</taxon>
    </lineage>
</organism>
<evidence type="ECO:0000313" key="2">
    <source>
        <dbReference type="Proteomes" id="UP001060085"/>
    </source>
</evidence>
<keyword evidence="2" id="KW-1185">Reference proteome</keyword>
<accession>A0ACC0BBX8</accession>
<reference evidence="2" key="1">
    <citation type="journal article" date="2023" name="Nat. Plants">
        <title>Single-cell RNA sequencing provides a high-resolution roadmap for understanding the multicellular compartmentation of specialized metabolism.</title>
        <authorList>
            <person name="Sun S."/>
            <person name="Shen X."/>
            <person name="Li Y."/>
            <person name="Li Y."/>
            <person name="Wang S."/>
            <person name="Li R."/>
            <person name="Zhang H."/>
            <person name="Shen G."/>
            <person name="Guo B."/>
            <person name="Wei J."/>
            <person name="Xu J."/>
            <person name="St-Pierre B."/>
            <person name="Chen S."/>
            <person name="Sun C."/>
        </authorList>
    </citation>
    <scope>NUCLEOTIDE SEQUENCE [LARGE SCALE GENOMIC DNA]</scope>
</reference>
<sequence>MAAAGGRQQCVEPLAVGRVIGEVVDSFTPSVKMSITYNGNKQVFNGHELIPPLFSSKPRVEIGGDDMRSAYTLIMTDPDAPSPSDPYLREHLHWIVTDIPGTTDASFGREIVSYETPKPVIGIHRYVFILFKQRARQTVKSPASRDRFNTRSFSEEYGLGAPVAVVYFNAQRETAARRR</sequence>
<protein>
    <submittedName>
        <fullName evidence="1">Uncharacterized protein</fullName>
    </submittedName>
</protein>
<name>A0ACC0BBX8_CATRO</name>
<dbReference type="Proteomes" id="UP001060085">
    <property type="component" value="Linkage Group LG03"/>
</dbReference>
<comment type="caution">
    <text evidence="1">The sequence shown here is derived from an EMBL/GenBank/DDBJ whole genome shotgun (WGS) entry which is preliminary data.</text>
</comment>